<dbReference type="InterPro" id="IPR023591">
    <property type="entry name" value="Ribosomal_uS2_flav_dom_sf"/>
</dbReference>
<evidence type="ECO:0000256" key="6">
    <source>
        <dbReference type="RuleBase" id="RU003631"/>
    </source>
</evidence>
<protein>
    <recommendedName>
        <fullName evidence="4 5">Small ribosomal subunit protein uS2</fullName>
    </recommendedName>
</protein>
<name>A0ABS9MHE1_9FIRM</name>
<dbReference type="Gene3D" id="3.40.50.10490">
    <property type="entry name" value="Glucose-6-phosphate isomerase like protein, domain 1"/>
    <property type="match status" value="1"/>
</dbReference>
<dbReference type="PANTHER" id="PTHR12534:SF0">
    <property type="entry name" value="SMALL RIBOSOMAL SUBUNIT PROTEIN US2M"/>
    <property type="match status" value="1"/>
</dbReference>
<evidence type="ECO:0000256" key="7">
    <source>
        <dbReference type="SAM" id="MobiDB-lite"/>
    </source>
</evidence>
<accession>A0ABS9MHE1</accession>
<dbReference type="GO" id="GO:0005840">
    <property type="term" value="C:ribosome"/>
    <property type="evidence" value="ECO:0007669"/>
    <property type="project" value="UniProtKB-KW"/>
</dbReference>
<evidence type="ECO:0000256" key="3">
    <source>
        <dbReference type="ARBA" id="ARBA00023274"/>
    </source>
</evidence>
<keyword evidence="2 5" id="KW-0689">Ribosomal protein</keyword>
<comment type="caution">
    <text evidence="8">The sequence shown here is derived from an EMBL/GenBank/DDBJ whole genome shotgun (WGS) entry which is preliminary data.</text>
</comment>
<dbReference type="EMBL" id="JAKNHQ010000004">
    <property type="protein sequence ID" value="MCG4610226.1"/>
    <property type="molecule type" value="Genomic_DNA"/>
</dbReference>
<dbReference type="CDD" id="cd01425">
    <property type="entry name" value="RPS2"/>
    <property type="match status" value="1"/>
</dbReference>
<dbReference type="PROSITE" id="PS00962">
    <property type="entry name" value="RIBOSOMAL_S2_1"/>
    <property type="match status" value="1"/>
</dbReference>
<proteinExistence type="inferred from homology"/>
<dbReference type="Pfam" id="PF00318">
    <property type="entry name" value="Ribosomal_S2"/>
    <property type="match status" value="1"/>
</dbReference>
<evidence type="ECO:0000313" key="8">
    <source>
        <dbReference type="EMBL" id="MCG4610226.1"/>
    </source>
</evidence>
<dbReference type="InterPro" id="IPR001865">
    <property type="entry name" value="Ribosomal_uS2"/>
</dbReference>
<organism evidence="8 9">
    <name type="scientific">Anaeromassilibacillus senegalensis</name>
    <dbReference type="NCBI Taxonomy" id="1673717"/>
    <lineage>
        <taxon>Bacteria</taxon>
        <taxon>Bacillati</taxon>
        <taxon>Bacillota</taxon>
        <taxon>Clostridia</taxon>
        <taxon>Eubacteriales</taxon>
        <taxon>Acutalibacteraceae</taxon>
        <taxon>Anaeromassilibacillus</taxon>
    </lineage>
</organism>
<dbReference type="PANTHER" id="PTHR12534">
    <property type="entry name" value="30S RIBOSOMAL PROTEIN S2 PROKARYOTIC AND ORGANELLAR"/>
    <property type="match status" value="1"/>
</dbReference>
<dbReference type="PRINTS" id="PR00395">
    <property type="entry name" value="RIBOSOMALS2"/>
</dbReference>
<dbReference type="HAMAP" id="MF_00291_B">
    <property type="entry name" value="Ribosomal_uS2_B"/>
    <property type="match status" value="1"/>
</dbReference>
<dbReference type="NCBIfam" id="TIGR01011">
    <property type="entry name" value="rpsB_bact"/>
    <property type="match status" value="1"/>
</dbReference>
<dbReference type="PROSITE" id="PS00963">
    <property type="entry name" value="RIBOSOMAL_S2_2"/>
    <property type="match status" value="1"/>
</dbReference>
<dbReference type="RefSeq" id="WP_087233346.1">
    <property type="nucleotide sequence ID" value="NZ_JAKNHQ010000004.1"/>
</dbReference>
<feature type="region of interest" description="Disordered" evidence="7">
    <location>
        <begin position="227"/>
        <end position="246"/>
    </location>
</feature>
<sequence>MAVVSMKQLLEAGVHFGHQTRRWNPKMAPYIFTERNGIYIIDLQKTVKKLEEAYNFVRDLSMEGKSVLFVGTKKQAQESVRDEAERAGAYFVNARWLGGMLTNFRTIRRRIDRLNQLKAMEADGTFDLLPKKEVTKLQLEIQKLEKFMGGIKDMKQLPGALFIVDPRKERIAVAEAKKLGIPIVAIVDTNCDPDEIDYVIPGNDDAIRAVKLISATMANAIIEGREGQMGSAEAQEKENETDEVAG</sequence>
<comment type="similarity">
    <text evidence="1 5 6">Belongs to the universal ribosomal protein uS2 family.</text>
</comment>
<reference evidence="8 9" key="1">
    <citation type="submission" date="2022-01" db="EMBL/GenBank/DDBJ databases">
        <title>Collection of gut derived symbiotic bacterial strains cultured from healthy donors.</title>
        <authorList>
            <person name="Lin H."/>
            <person name="Kohout C."/>
            <person name="Waligurski E."/>
            <person name="Pamer E.G."/>
        </authorList>
    </citation>
    <scope>NUCLEOTIDE SEQUENCE [LARGE SCALE GENOMIC DNA]</scope>
    <source>
        <strain evidence="8 9">DFI.7.58</strain>
    </source>
</reference>
<gene>
    <name evidence="5 8" type="primary">rpsB</name>
    <name evidence="8" type="ORF">L0P57_04660</name>
</gene>
<dbReference type="SUPFAM" id="SSF52313">
    <property type="entry name" value="Ribosomal protein S2"/>
    <property type="match status" value="1"/>
</dbReference>
<keyword evidence="3 5" id="KW-0687">Ribonucleoprotein</keyword>
<dbReference type="Proteomes" id="UP001298681">
    <property type="component" value="Unassembled WGS sequence"/>
</dbReference>
<evidence type="ECO:0000313" key="9">
    <source>
        <dbReference type="Proteomes" id="UP001298681"/>
    </source>
</evidence>
<dbReference type="Gene3D" id="1.10.287.610">
    <property type="entry name" value="Helix hairpin bin"/>
    <property type="match status" value="1"/>
</dbReference>
<dbReference type="InterPro" id="IPR018130">
    <property type="entry name" value="Ribosomal_uS2_CS"/>
</dbReference>
<evidence type="ECO:0000256" key="2">
    <source>
        <dbReference type="ARBA" id="ARBA00022980"/>
    </source>
</evidence>
<evidence type="ECO:0000256" key="5">
    <source>
        <dbReference type="HAMAP-Rule" id="MF_00291"/>
    </source>
</evidence>
<dbReference type="InterPro" id="IPR005706">
    <property type="entry name" value="Ribosomal_uS2_bac/mit/plastid"/>
</dbReference>
<evidence type="ECO:0000256" key="1">
    <source>
        <dbReference type="ARBA" id="ARBA00006242"/>
    </source>
</evidence>
<evidence type="ECO:0000256" key="4">
    <source>
        <dbReference type="ARBA" id="ARBA00035256"/>
    </source>
</evidence>
<keyword evidence="9" id="KW-1185">Reference proteome</keyword>